<keyword evidence="4 7" id="KW-1133">Transmembrane helix</keyword>
<sequence>MQLMAELIGTYLLMFTGFTSIVVNLKMDKIITFPGVAMLWGLDVMLMVYTVGHISGAHFNPAVNIAFATYKRFAWKRTRELAGLSVSATVTVNSLVFRYQIIPSTLISA</sequence>
<dbReference type="Gene3D" id="1.20.1080.10">
    <property type="entry name" value="Glycerol uptake facilitator protein"/>
    <property type="match status" value="1"/>
</dbReference>
<gene>
    <name evidence="8" type="ORF">ACH5RR_018283</name>
</gene>
<evidence type="ECO:0000313" key="8">
    <source>
        <dbReference type="EMBL" id="KAL3520134.1"/>
    </source>
</evidence>
<evidence type="ECO:0000313" key="9">
    <source>
        <dbReference type="Proteomes" id="UP001630127"/>
    </source>
</evidence>
<dbReference type="GO" id="GO:0016020">
    <property type="term" value="C:membrane"/>
    <property type="evidence" value="ECO:0007669"/>
    <property type="project" value="UniProtKB-SubCell"/>
</dbReference>
<protein>
    <submittedName>
        <fullName evidence="8">Uncharacterized protein</fullName>
    </submittedName>
</protein>
<dbReference type="InterPro" id="IPR023271">
    <property type="entry name" value="Aquaporin-like"/>
</dbReference>
<evidence type="ECO:0000256" key="4">
    <source>
        <dbReference type="ARBA" id="ARBA00022989"/>
    </source>
</evidence>
<evidence type="ECO:0000256" key="1">
    <source>
        <dbReference type="ARBA" id="ARBA00004141"/>
    </source>
</evidence>
<proteinExistence type="inferred from homology"/>
<evidence type="ECO:0000256" key="5">
    <source>
        <dbReference type="ARBA" id="ARBA00023136"/>
    </source>
</evidence>
<dbReference type="PANTHER" id="PTHR45724:SF13">
    <property type="entry name" value="AQUAPORIN NIP1-1-RELATED"/>
    <property type="match status" value="1"/>
</dbReference>
<evidence type="ECO:0000256" key="7">
    <source>
        <dbReference type="SAM" id="Phobius"/>
    </source>
</evidence>
<comment type="subcellular location">
    <subcellularLocation>
        <location evidence="1">Membrane</location>
        <topology evidence="1">Multi-pass membrane protein</topology>
    </subcellularLocation>
</comment>
<comment type="caution">
    <text evidence="8">The sequence shown here is derived from an EMBL/GenBank/DDBJ whole genome shotgun (WGS) entry which is preliminary data.</text>
</comment>
<dbReference type="PRINTS" id="PR00783">
    <property type="entry name" value="MINTRINSICP"/>
</dbReference>
<reference evidence="8 9" key="1">
    <citation type="submission" date="2024-11" db="EMBL/GenBank/DDBJ databases">
        <title>A near-complete genome assembly of Cinchona calisaya.</title>
        <authorList>
            <person name="Lian D.C."/>
            <person name="Zhao X.W."/>
            <person name="Wei L."/>
        </authorList>
    </citation>
    <scope>NUCLEOTIDE SEQUENCE [LARGE SCALE GENOMIC DNA]</scope>
    <source>
        <tissue evidence="8">Nenye</tissue>
    </source>
</reference>
<name>A0ABD2ZLK0_9GENT</name>
<organism evidence="8 9">
    <name type="scientific">Cinchona calisaya</name>
    <dbReference type="NCBI Taxonomy" id="153742"/>
    <lineage>
        <taxon>Eukaryota</taxon>
        <taxon>Viridiplantae</taxon>
        <taxon>Streptophyta</taxon>
        <taxon>Embryophyta</taxon>
        <taxon>Tracheophyta</taxon>
        <taxon>Spermatophyta</taxon>
        <taxon>Magnoliopsida</taxon>
        <taxon>eudicotyledons</taxon>
        <taxon>Gunneridae</taxon>
        <taxon>Pentapetalae</taxon>
        <taxon>asterids</taxon>
        <taxon>lamiids</taxon>
        <taxon>Gentianales</taxon>
        <taxon>Rubiaceae</taxon>
        <taxon>Cinchonoideae</taxon>
        <taxon>Cinchoneae</taxon>
        <taxon>Cinchona</taxon>
    </lineage>
</organism>
<dbReference type="InterPro" id="IPR000425">
    <property type="entry name" value="MIP"/>
</dbReference>
<dbReference type="AlphaFoldDB" id="A0ABD2ZLK0"/>
<feature type="transmembrane region" description="Helical" evidence="7">
    <location>
        <begin position="81"/>
        <end position="101"/>
    </location>
</feature>
<keyword evidence="2 6" id="KW-0813">Transport</keyword>
<dbReference type="InterPro" id="IPR034294">
    <property type="entry name" value="Aquaporin_transptr"/>
</dbReference>
<comment type="similarity">
    <text evidence="6">Belongs to the MIP/aquaporin (TC 1.A.8) family.</text>
</comment>
<keyword evidence="9" id="KW-1185">Reference proteome</keyword>
<feature type="transmembrane region" description="Helical" evidence="7">
    <location>
        <begin position="7"/>
        <end position="25"/>
    </location>
</feature>
<accession>A0ABD2ZLK0</accession>
<evidence type="ECO:0000256" key="6">
    <source>
        <dbReference type="RuleBase" id="RU000477"/>
    </source>
</evidence>
<keyword evidence="3 6" id="KW-0812">Transmembrane</keyword>
<dbReference type="Proteomes" id="UP001630127">
    <property type="component" value="Unassembled WGS sequence"/>
</dbReference>
<keyword evidence="5 7" id="KW-0472">Membrane</keyword>
<evidence type="ECO:0000256" key="2">
    <source>
        <dbReference type="ARBA" id="ARBA00022448"/>
    </source>
</evidence>
<dbReference type="SUPFAM" id="SSF81338">
    <property type="entry name" value="Aquaporin-like"/>
    <property type="match status" value="1"/>
</dbReference>
<dbReference type="EMBL" id="JBJUIK010000008">
    <property type="protein sequence ID" value="KAL3520134.1"/>
    <property type="molecule type" value="Genomic_DNA"/>
</dbReference>
<evidence type="ECO:0000256" key="3">
    <source>
        <dbReference type="ARBA" id="ARBA00022692"/>
    </source>
</evidence>
<dbReference type="Pfam" id="PF00230">
    <property type="entry name" value="MIP"/>
    <property type="match status" value="1"/>
</dbReference>
<dbReference type="PANTHER" id="PTHR45724">
    <property type="entry name" value="AQUAPORIN NIP2-1"/>
    <property type="match status" value="1"/>
</dbReference>